<feature type="domain" description="G-protein coupled receptors family 1 profile" evidence="13">
    <location>
        <begin position="45"/>
        <end position="294"/>
    </location>
</feature>
<keyword evidence="15" id="KW-1185">Reference proteome</keyword>
<organism evidence="14 15">
    <name type="scientific">Leptobrachium leishanense</name>
    <name type="common">Leishan spiny toad</name>
    <dbReference type="NCBI Taxonomy" id="445787"/>
    <lineage>
        <taxon>Eukaryota</taxon>
        <taxon>Metazoa</taxon>
        <taxon>Chordata</taxon>
        <taxon>Craniata</taxon>
        <taxon>Vertebrata</taxon>
        <taxon>Euteleostomi</taxon>
        <taxon>Amphibia</taxon>
        <taxon>Batrachia</taxon>
        <taxon>Anura</taxon>
        <taxon>Pelobatoidea</taxon>
        <taxon>Megophryidae</taxon>
        <taxon>Leptobrachium</taxon>
    </lineage>
</organism>
<reference evidence="14" key="2">
    <citation type="submission" date="2025-09" db="UniProtKB">
        <authorList>
            <consortium name="Ensembl"/>
        </authorList>
    </citation>
    <scope>IDENTIFICATION</scope>
</reference>
<evidence type="ECO:0000256" key="3">
    <source>
        <dbReference type="ARBA" id="ARBA00022989"/>
    </source>
</evidence>
<evidence type="ECO:0000256" key="12">
    <source>
        <dbReference type="SAM" id="Phobius"/>
    </source>
</evidence>
<dbReference type="Proteomes" id="UP000694569">
    <property type="component" value="Unplaced"/>
</dbReference>
<dbReference type="GO" id="GO:0007204">
    <property type="term" value="P:positive regulation of cytosolic calcium ion concentration"/>
    <property type="evidence" value="ECO:0007669"/>
    <property type="project" value="TreeGrafter"/>
</dbReference>
<feature type="compositionally biased region" description="Polar residues" evidence="11">
    <location>
        <begin position="333"/>
        <end position="342"/>
    </location>
</feature>
<dbReference type="GO" id="GO:0004875">
    <property type="term" value="F:complement receptor activity"/>
    <property type="evidence" value="ECO:0007669"/>
    <property type="project" value="TreeGrafter"/>
</dbReference>
<comment type="similarity">
    <text evidence="9">Belongs to the chemokine-like receptor (CMKLR) family.</text>
</comment>
<feature type="transmembrane region" description="Helical" evidence="12">
    <location>
        <begin position="198"/>
        <end position="224"/>
    </location>
</feature>
<dbReference type="PROSITE" id="PS00237">
    <property type="entry name" value="G_PROTEIN_RECEP_F1_1"/>
    <property type="match status" value="1"/>
</dbReference>
<evidence type="ECO:0000256" key="4">
    <source>
        <dbReference type="ARBA" id="ARBA00023040"/>
    </source>
</evidence>
<feature type="transmembrane region" description="Helical" evidence="12">
    <location>
        <begin position="236"/>
        <end position="254"/>
    </location>
</feature>
<keyword evidence="5 12" id="KW-0472">Membrane</keyword>
<keyword evidence="7 10" id="KW-0675">Receptor</keyword>
<proteinExistence type="inferred from homology"/>
<keyword evidence="3 12" id="KW-1133">Transmembrane helix</keyword>
<dbReference type="GO" id="GO:0006954">
    <property type="term" value="P:inflammatory response"/>
    <property type="evidence" value="ECO:0007669"/>
    <property type="project" value="TreeGrafter"/>
</dbReference>
<dbReference type="Ensembl" id="ENSLLET00000036640.1">
    <property type="protein sequence ID" value="ENSLLEP00000035298.1"/>
    <property type="gene ID" value="ENSLLEG00000022343.1"/>
</dbReference>
<evidence type="ECO:0000256" key="1">
    <source>
        <dbReference type="ARBA" id="ARBA00004141"/>
    </source>
</evidence>
<evidence type="ECO:0000256" key="10">
    <source>
        <dbReference type="RuleBase" id="RU000688"/>
    </source>
</evidence>
<evidence type="ECO:0000313" key="14">
    <source>
        <dbReference type="Ensembl" id="ENSLLEP00000035298.1"/>
    </source>
</evidence>
<evidence type="ECO:0000256" key="7">
    <source>
        <dbReference type="ARBA" id="ARBA00023170"/>
    </source>
</evidence>
<dbReference type="PANTHER" id="PTHR24225:SF75">
    <property type="entry name" value="N-FORMYL PEPTIDE RECEPTOR 2"/>
    <property type="match status" value="1"/>
</dbReference>
<keyword evidence="8 10" id="KW-0807">Transducer</keyword>
<dbReference type="SUPFAM" id="SSF81321">
    <property type="entry name" value="Family A G protein-coupled receptor-like"/>
    <property type="match status" value="1"/>
</dbReference>
<dbReference type="PRINTS" id="PR00526">
    <property type="entry name" value="FMETLEUPHER"/>
</dbReference>
<evidence type="ECO:0000256" key="2">
    <source>
        <dbReference type="ARBA" id="ARBA00022692"/>
    </source>
</evidence>
<comment type="subcellular location">
    <subcellularLocation>
        <location evidence="1">Membrane</location>
        <topology evidence="1">Multi-pass membrane protein</topology>
    </subcellularLocation>
</comment>
<feature type="transmembrane region" description="Helical" evidence="12">
    <location>
        <begin position="64"/>
        <end position="82"/>
    </location>
</feature>
<dbReference type="PANTHER" id="PTHR24225">
    <property type="entry name" value="CHEMOTACTIC RECEPTOR"/>
    <property type="match status" value="1"/>
</dbReference>
<evidence type="ECO:0000259" key="13">
    <source>
        <dbReference type="PROSITE" id="PS50262"/>
    </source>
</evidence>
<comment type="similarity">
    <text evidence="10">Belongs to the G-protein coupled receptor 1 family.</text>
</comment>
<feature type="compositionally biased region" description="Basic and acidic residues" evidence="11">
    <location>
        <begin position="322"/>
        <end position="332"/>
    </location>
</feature>
<reference evidence="14" key="1">
    <citation type="submission" date="2025-08" db="UniProtKB">
        <authorList>
            <consortium name="Ensembl"/>
        </authorList>
    </citation>
    <scope>IDENTIFICATION</scope>
</reference>
<dbReference type="PRINTS" id="PR00237">
    <property type="entry name" value="GPCRRHODOPSN"/>
</dbReference>
<evidence type="ECO:0000256" key="8">
    <source>
        <dbReference type="ARBA" id="ARBA00023224"/>
    </source>
</evidence>
<feature type="transmembrane region" description="Helical" evidence="12">
    <location>
        <begin position="26"/>
        <end position="52"/>
    </location>
</feature>
<dbReference type="Gene3D" id="1.20.1070.10">
    <property type="entry name" value="Rhodopsin 7-helix transmembrane proteins"/>
    <property type="match status" value="1"/>
</dbReference>
<evidence type="ECO:0000256" key="9">
    <source>
        <dbReference type="ARBA" id="ARBA00025736"/>
    </source>
</evidence>
<evidence type="ECO:0000256" key="11">
    <source>
        <dbReference type="SAM" id="MobiDB-lite"/>
    </source>
</evidence>
<dbReference type="PROSITE" id="PS50262">
    <property type="entry name" value="G_PROTEIN_RECEP_F1_2"/>
    <property type="match status" value="1"/>
</dbReference>
<dbReference type="InterPro" id="IPR000276">
    <property type="entry name" value="GPCR_Rhodpsn"/>
</dbReference>
<dbReference type="OrthoDB" id="6088892at2759"/>
<dbReference type="InterPro" id="IPR017452">
    <property type="entry name" value="GPCR_Rhodpsn_7TM"/>
</dbReference>
<dbReference type="GO" id="GO:0005886">
    <property type="term" value="C:plasma membrane"/>
    <property type="evidence" value="ECO:0007669"/>
    <property type="project" value="TreeGrafter"/>
</dbReference>
<dbReference type="GeneTree" id="ENSGT01020000230438"/>
<keyword evidence="2 10" id="KW-0812">Transmembrane</keyword>
<feature type="transmembrane region" description="Helical" evidence="12">
    <location>
        <begin position="102"/>
        <end position="123"/>
    </location>
</feature>
<name>A0A8C5QBB8_9ANUR</name>
<dbReference type="GO" id="GO:0004982">
    <property type="term" value="F:N-formyl peptide receptor activity"/>
    <property type="evidence" value="ECO:0007669"/>
    <property type="project" value="TreeGrafter"/>
</dbReference>
<dbReference type="FunFam" id="1.20.1070.10:FF:000034">
    <property type="entry name" value="G-protein coupled receptor 1"/>
    <property type="match status" value="1"/>
</dbReference>
<evidence type="ECO:0000313" key="15">
    <source>
        <dbReference type="Proteomes" id="UP000694569"/>
    </source>
</evidence>
<accession>A0A8C5QBB8</accession>
<evidence type="ECO:0000256" key="5">
    <source>
        <dbReference type="ARBA" id="ARBA00023136"/>
    </source>
</evidence>
<feature type="transmembrane region" description="Helical" evidence="12">
    <location>
        <begin position="274"/>
        <end position="297"/>
    </location>
</feature>
<sequence length="342" mass="39808">MYATEINTTEPFTPPDTGVDEKALHFIQLTSIVSFSLTFILGTLGNGLVIWIAGFKMKRMVNTIWFLNLSLADFIFNIFFPFQITEWAMSGHWPFGEIMCKAVFCLLYLNIYVSISFLLIISVDRCISVLHPVWSKNHRTPRLATIVSAVTWMFCFVLSSPYYLYYEVVKDSSINVEQCLPMFIDGDHDDNWRRKTMLIIQFFSMFVIPFSIILVCYALILIRIRKRKSLSGSKRPFKIIASIILCFFFCWFPFHFWPLLQFMNVGLSLTLDFIMFHLFCCLAFFNSCLNPMLYVFLGRDFKESLIKSIPFVLERTFKQMDSDTEEQGDRRSSGTNVSTTCL</sequence>
<feature type="transmembrane region" description="Helical" evidence="12">
    <location>
        <begin position="143"/>
        <end position="165"/>
    </location>
</feature>
<dbReference type="AlphaFoldDB" id="A0A8C5QBB8"/>
<dbReference type="GO" id="GO:0007200">
    <property type="term" value="P:phospholipase C-activating G protein-coupled receptor signaling pathway"/>
    <property type="evidence" value="ECO:0007669"/>
    <property type="project" value="TreeGrafter"/>
</dbReference>
<feature type="region of interest" description="Disordered" evidence="11">
    <location>
        <begin position="322"/>
        <end position="342"/>
    </location>
</feature>
<protein>
    <recommendedName>
        <fullName evidence="13">G-protein coupled receptors family 1 profile domain-containing protein</fullName>
    </recommendedName>
</protein>
<dbReference type="Pfam" id="PF00001">
    <property type="entry name" value="7tm_1"/>
    <property type="match status" value="1"/>
</dbReference>
<evidence type="ECO:0000256" key="6">
    <source>
        <dbReference type="ARBA" id="ARBA00023157"/>
    </source>
</evidence>
<keyword evidence="4 10" id="KW-0297">G-protein coupled receptor</keyword>
<dbReference type="InterPro" id="IPR000826">
    <property type="entry name" value="Formyl_rcpt-rel"/>
</dbReference>
<keyword evidence="6" id="KW-1015">Disulfide bond</keyword>